<dbReference type="Pfam" id="PF02706">
    <property type="entry name" value="Wzz"/>
    <property type="match status" value="1"/>
</dbReference>
<sequence length="364" mass="40129">MLSKIRSISPLFWAVVVLPTILATVYFAFLAEDIYTSESRIIVRSPSKPDVSPLGAVLGSGSIAAASEESEAVREFLQSREALAQIDKDDFVRNAYGSPALSIFDRFGGLSGDSSEQLYEYFSEKLAIEDGTSAQVMRLRVEAFDPAHAQTINKRLLERAEVLVNTLSARARADAISFSNEEVSEARDNARSASLALARFRDQAGVIDPEMQAKVALQNISQLQEELIATRTQLLQMRTYTPRASQIPFLRTQVRELESEIAKQTRSIAGGSRSLSADAARYQELNLASQFAEKQLAVALASQQDAQAEARRKQAYVDRISDASLPDYAAYPRRLRGVLATLLLGLLAWGILSMLLVGIREHRD</sequence>
<evidence type="ECO:0000256" key="2">
    <source>
        <dbReference type="ARBA" id="ARBA00022475"/>
    </source>
</evidence>
<feature type="transmembrane region" description="Helical" evidence="6">
    <location>
        <begin position="338"/>
        <end position="359"/>
    </location>
</feature>
<dbReference type="InterPro" id="IPR050445">
    <property type="entry name" value="Bact_polysacc_biosynth/exp"/>
</dbReference>
<keyword evidence="4 6" id="KW-1133">Transmembrane helix</keyword>
<reference evidence="8 9" key="1">
    <citation type="submission" date="2019-12" db="EMBL/GenBank/DDBJ databases">
        <title>Genomic-based taxomic classification of the family Erythrobacteraceae.</title>
        <authorList>
            <person name="Xu L."/>
        </authorList>
    </citation>
    <scope>NUCLEOTIDE SEQUENCE [LARGE SCALE GENOMIC DNA]</scope>
    <source>
        <strain evidence="8 9">KCTC 52763</strain>
    </source>
</reference>
<evidence type="ECO:0000256" key="1">
    <source>
        <dbReference type="ARBA" id="ARBA00004651"/>
    </source>
</evidence>
<evidence type="ECO:0000256" key="6">
    <source>
        <dbReference type="SAM" id="Phobius"/>
    </source>
</evidence>
<dbReference type="InterPro" id="IPR003856">
    <property type="entry name" value="LPS_length_determ_N"/>
</dbReference>
<dbReference type="Proteomes" id="UP000442714">
    <property type="component" value="Unassembled WGS sequence"/>
</dbReference>
<feature type="domain" description="Polysaccharide chain length determinant N-terminal" evidence="7">
    <location>
        <begin position="10"/>
        <end position="85"/>
    </location>
</feature>
<comment type="caution">
    <text evidence="8">The sequence shown here is derived from an EMBL/GenBank/DDBJ whole genome shotgun (WGS) entry which is preliminary data.</text>
</comment>
<evidence type="ECO:0000256" key="4">
    <source>
        <dbReference type="ARBA" id="ARBA00022989"/>
    </source>
</evidence>
<dbReference type="EMBL" id="WTYX01000001">
    <property type="protein sequence ID" value="MXO90861.1"/>
    <property type="molecule type" value="Genomic_DNA"/>
</dbReference>
<keyword evidence="3 6" id="KW-0812">Transmembrane</keyword>
<evidence type="ECO:0000313" key="9">
    <source>
        <dbReference type="Proteomes" id="UP000442714"/>
    </source>
</evidence>
<organism evidence="8 9">
    <name type="scientific">Pontixanthobacter aquaemixtae</name>
    <dbReference type="NCBI Taxonomy" id="1958940"/>
    <lineage>
        <taxon>Bacteria</taxon>
        <taxon>Pseudomonadati</taxon>
        <taxon>Pseudomonadota</taxon>
        <taxon>Alphaproteobacteria</taxon>
        <taxon>Sphingomonadales</taxon>
        <taxon>Erythrobacteraceae</taxon>
        <taxon>Pontixanthobacter</taxon>
    </lineage>
</organism>
<accession>A0A844ZRB0</accession>
<evidence type="ECO:0000256" key="3">
    <source>
        <dbReference type="ARBA" id="ARBA00022692"/>
    </source>
</evidence>
<keyword evidence="5 6" id="KW-0472">Membrane</keyword>
<dbReference type="GO" id="GO:0005886">
    <property type="term" value="C:plasma membrane"/>
    <property type="evidence" value="ECO:0007669"/>
    <property type="project" value="UniProtKB-SubCell"/>
</dbReference>
<dbReference type="OrthoDB" id="1523414at2"/>
<protein>
    <recommendedName>
        <fullName evidence="7">Polysaccharide chain length determinant N-terminal domain-containing protein</fullName>
    </recommendedName>
</protein>
<dbReference type="AlphaFoldDB" id="A0A844ZRB0"/>
<dbReference type="GO" id="GO:0004713">
    <property type="term" value="F:protein tyrosine kinase activity"/>
    <property type="evidence" value="ECO:0007669"/>
    <property type="project" value="TreeGrafter"/>
</dbReference>
<comment type="subcellular location">
    <subcellularLocation>
        <location evidence="1">Cell membrane</location>
        <topology evidence="1">Multi-pass membrane protein</topology>
    </subcellularLocation>
</comment>
<evidence type="ECO:0000256" key="5">
    <source>
        <dbReference type="ARBA" id="ARBA00023136"/>
    </source>
</evidence>
<dbReference type="PANTHER" id="PTHR32309">
    <property type="entry name" value="TYROSINE-PROTEIN KINASE"/>
    <property type="match status" value="1"/>
</dbReference>
<evidence type="ECO:0000259" key="7">
    <source>
        <dbReference type="Pfam" id="PF02706"/>
    </source>
</evidence>
<keyword evidence="9" id="KW-1185">Reference proteome</keyword>
<feature type="transmembrane region" description="Helical" evidence="6">
    <location>
        <begin position="12"/>
        <end position="31"/>
    </location>
</feature>
<evidence type="ECO:0000313" key="8">
    <source>
        <dbReference type="EMBL" id="MXO90861.1"/>
    </source>
</evidence>
<proteinExistence type="predicted"/>
<name>A0A844ZRB0_9SPHN</name>
<keyword evidence="2" id="KW-1003">Cell membrane</keyword>
<dbReference type="PANTHER" id="PTHR32309:SF13">
    <property type="entry name" value="FERRIC ENTEROBACTIN TRANSPORT PROTEIN FEPE"/>
    <property type="match status" value="1"/>
</dbReference>
<gene>
    <name evidence="8" type="ORF">GRI41_08515</name>
</gene>